<protein>
    <submittedName>
        <fullName evidence="1">JM95</fullName>
    </submittedName>
</protein>
<dbReference type="Proteomes" id="UP000133219">
    <property type="component" value="Segment"/>
</dbReference>
<evidence type="ECO:0000313" key="1">
    <source>
        <dbReference type="EMBL" id="AEW87620.1"/>
    </source>
</evidence>
<sequence>MLSPECMKLTDANWPMRSSGKKRCMVSCSFGHTAVAAQSISGFSVVRSIFSAKSVIVFGRLFLVLLSRKPSFSSAIAYTRWPFLVTESPGA</sequence>
<accession>G9JMA3</accession>
<dbReference type="KEGG" id="vg:3416447"/>
<dbReference type="Proteomes" id="UP000124292">
    <property type="component" value="Genome"/>
</dbReference>
<dbReference type="GeneID" id="3416447"/>
<evidence type="ECO:0000313" key="2">
    <source>
        <dbReference type="EMBL" id="AEW87790.1"/>
    </source>
</evidence>
<dbReference type="RefSeq" id="YP_238398.1">
    <property type="nucleotide sequence ID" value="NC_007016.1"/>
</dbReference>
<gene>
    <name evidence="1" type="ORF">JM95</name>
</gene>
<name>G9JMA3_9GAMA</name>
<dbReference type="EMBL" id="JN885137">
    <property type="protein sequence ID" value="AEW87790.1"/>
    <property type="molecule type" value="Genomic_DNA"/>
</dbReference>
<evidence type="ECO:0000313" key="4">
    <source>
        <dbReference type="Proteomes" id="UP000133219"/>
    </source>
</evidence>
<evidence type="ECO:0000313" key="3">
    <source>
        <dbReference type="Proteomes" id="UP000124292"/>
    </source>
</evidence>
<organism evidence="1 4">
    <name type="scientific">Macaca fuscata rhadinovirus</name>
    <dbReference type="NCBI Taxonomy" id="272551"/>
    <lineage>
        <taxon>Viruses</taxon>
        <taxon>Duplodnaviria</taxon>
        <taxon>Heunggongvirae</taxon>
        <taxon>Peploviricota</taxon>
        <taxon>Herviviricetes</taxon>
        <taxon>Herpesvirales</taxon>
        <taxon>Orthoherpesviridae</taxon>
        <taxon>Gammaherpesvirinae</taxon>
        <taxon>Rhadinovirus</taxon>
        <taxon>Rhadinovirus macacinegamma11</taxon>
        <taxon>macacine gammaherpesvirus 11</taxon>
    </lineage>
</organism>
<proteinExistence type="predicted"/>
<reference evidence="3 4" key="1">
    <citation type="journal article" date="2013" name="J. Virol.">
        <title>Genomic characterization of Japanese macaque rhadinovirus, a novel herpesvirus isolated from a nonhuman primate with a spontaneous inflammatory demyelinating disease.</title>
        <authorList>
            <person name="Estep R.D."/>
            <person name="Hansen S.G."/>
            <person name="Rogers K.S."/>
            <person name="Axthelm M.K."/>
            <person name="Wong S.W."/>
        </authorList>
    </citation>
    <scope>NUCLEOTIDE SEQUENCE [LARGE SCALE GENOMIC DNA]</scope>
    <source>
        <strain evidence="2">12E2</strain>
        <strain evidence="1">3A1</strain>
    </source>
</reference>
<dbReference type="EMBL" id="JN885136">
    <property type="protein sequence ID" value="AEW87620.1"/>
    <property type="molecule type" value="Genomic_DNA"/>
</dbReference>